<feature type="region of interest" description="Disordered" evidence="1">
    <location>
        <begin position="114"/>
        <end position="139"/>
    </location>
</feature>
<dbReference type="Proteomes" id="UP000294847">
    <property type="component" value="Chromosome 2"/>
</dbReference>
<evidence type="ECO:0000313" key="3">
    <source>
        <dbReference type="EMBL" id="QBZ56781.1"/>
    </source>
</evidence>
<accession>A0A4P7N6K4</accession>
<evidence type="ECO:0000313" key="4">
    <source>
        <dbReference type="Proteomes" id="UP000294847"/>
    </source>
</evidence>
<reference evidence="3 4" key="1">
    <citation type="journal article" date="2019" name="Mol. Biol. Evol.">
        <title>Blast fungal genomes show frequent chromosomal changes, gene gains and losses, and effector gene turnover.</title>
        <authorList>
            <person name="Gomez Luciano L.B."/>
            <person name="Jason Tsai I."/>
            <person name="Chuma I."/>
            <person name="Tosa Y."/>
            <person name="Chen Y.H."/>
            <person name="Li J.Y."/>
            <person name="Li M.Y."/>
            <person name="Jade Lu M.Y."/>
            <person name="Nakayashiki H."/>
            <person name="Li W.H."/>
        </authorList>
    </citation>
    <scope>NUCLEOTIDE SEQUENCE [LARGE SCALE GENOMIC DNA]</scope>
    <source>
        <strain evidence="3">MZ5-1-6</strain>
    </source>
</reference>
<feature type="compositionally biased region" description="Acidic residues" evidence="1">
    <location>
        <begin position="130"/>
        <end position="139"/>
    </location>
</feature>
<proteinExistence type="predicted"/>
<keyword evidence="2" id="KW-0812">Transmembrane</keyword>
<gene>
    <name evidence="3" type="ORF">PoMZ_01697</name>
</gene>
<evidence type="ECO:0000256" key="2">
    <source>
        <dbReference type="SAM" id="Phobius"/>
    </source>
</evidence>
<dbReference type="EMBL" id="CP034205">
    <property type="protein sequence ID" value="QBZ56781.1"/>
    <property type="molecule type" value="Genomic_DNA"/>
</dbReference>
<organism evidence="3 4">
    <name type="scientific">Pyricularia oryzae</name>
    <name type="common">Rice blast fungus</name>
    <name type="synonym">Magnaporthe oryzae</name>
    <dbReference type="NCBI Taxonomy" id="318829"/>
    <lineage>
        <taxon>Eukaryota</taxon>
        <taxon>Fungi</taxon>
        <taxon>Dikarya</taxon>
        <taxon>Ascomycota</taxon>
        <taxon>Pezizomycotina</taxon>
        <taxon>Sordariomycetes</taxon>
        <taxon>Sordariomycetidae</taxon>
        <taxon>Magnaporthales</taxon>
        <taxon>Pyriculariaceae</taxon>
        <taxon>Pyricularia</taxon>
    </lineage>
</organism>
<dbReference type="AlphaFoldDB" id="A0A4P7N6K4"/>
<keyword evidence="2" id="KW-0472">Membrane</keyword>
<name>A0A4P7N6K4_PYROR</name>
<sequence>MVLLKIYLLESITYPVANRAFPFTIIAKTLITTILAAVLTVSPIKGFLKPLGIRGSRLSKLFKKVQNMERRLANLEILISYTRYKPNYRQNCGCPSQVEWAALKSRIGMDVASRASRKRRKVKQQQPENLSEDEISNNY</sequence>
<evidence type="ECO:0000256" key="1">
    <source>
        <dbReference type="SAM" id="MobiDB-lite"/>
    </source>
</evidence>
<keyword evidence="2" id="KW-1133">Transmembrane helix</keyword>
<protein>
    <submittedName>
        <fullName evidence="3">Uncharacterized protein</fullName>
    </submittedName>
</protein>
<feature type="transmembrane region" description="Helical" evidence="2">
    <location>
        <begin position="20"/>
        <end position="41"/>
    </location>
</feature>